<dbReference type="RefSeq" id="XP_040758215.1">
    <property type="nucleotide sequence ID" value="XM_040905225.1"/>
</dbReference>
<evidence type="ECO:0000313" key="1">
    <source>
        <dbReference type="EMBL" id="KZT00475.1"/>
    </source>
</evidence>
<gene>
    <name evidence="1" type="ORF">LAESUDRAFT_666091</name>
</gene>
<dbReference type="GeneID" id="63822255"/>
<proteinExistence type="predicted"/>
<keyword evidence="2" id="KW-1185">Reference proteome</keyword>
<dbReference type="OrthoDB" id="2536450at2759"/>
<dbReference type="EMBL" id="KV427685">
    <property type="protein sequence ID" value="KZT00475.1"/>
    <property type="molecule type" value="Genomic_DNA"/>
</dbReference>
<dbReference type="AlphaFoldDB" id="A0A165B8A9"/>
<reference evidence="1 2" key="1">
    <citation type="journal article" date="2016" name="Mol. Biol. Evol.">
        <title>Comparative Genomics of Early-Diverging Mushroom-Forming Fungi Provides Insights into the Origins of Lignocellulose Decay Capabilities.</title>
        <authorList>
            <person name="Nagy L.G."/>
            <person name="Riley R."/>
            <person name="Tritt A."/>
            <person name="Adam C."/>
            <person name="Daum C."/>
            <person name="Floudas D."/>
            <person name="Sun H."/>
            <person name="Yadav J.S."/>
            <person name="Pangilinan J."/>
            <person name="Larsson K.H."/>
            <person name="Matsuura K."/>
            <person name="Barry K."/>
            <person name="Labutti K."/>
            <person name="Kuo R."/>
            <person name="Ohm R.A."/>
            <person name="Bhattacharya S.S."/>
            <person name="Shirouzu T."/>
            <person name="Yoshinaga Y."/>
            <person name="Martin F.M."/>
            <person name="Grigoriev I.V."/>
            <person name="Hibbett D.S."/>
        </authorList>
    </citation>
    <scope>NUCLEOTIDE SEQUENCE [LARGE SCALE GENOMIC DNA]</scope>
    <source>
        <strain evidence="1 2">93-53</strain>
    </source>
</reference>
<organism evidence="1 2">
    <name type="scientific">Laetiporus sulphureus 93-53</name>
    <dbReference type="NCBI Taxonomy" id="1314785"/>
    <lineage>
        <taxon>Eukaryota</taxon>
        <taxon>Fungi</taxon>
        <taxon>Dikarya</taxon>
        <taxon>Basidiomycota</taxon>
        <taxon>Agaricomycotina</taxon>
        <taxon>Agaricomycetes</taxon>
        <taxon>Polyporales</taxon>
        <taxon>Laetiporus</taxon>
    </lineage>
</organism>
<dbReference type="PANTHER" id="PTHR34862">
    <property type="entry name" value="SPARK DOMAIN-CONTAINING PROTEIN"/>
    <property type="match status" value="1"/>
</dbReference>
<name>A0A165B8A9_9APHY</name>
<dbReference type="PANTHER" id="PTHR34862:SF1">
    <property type="entry name" value="SPARK DOMAIN-CONTAINING PROTEIN"/>
    <property type="match status" value="1"/>
</dbReference>
<accession>A0A165B8A9</accession>
<sequence length="230" mass="23873">SLATSSKATCLDTSALISFYLASSSAPVDSYVDYWLKGMCAQSPCTNKTIAYLVTTAVDGCAADLTNYGLPNNTDELTSLAQQYYPTVREIACFTCNNTRCVTETLDNLQTVTGTITKANAIDIGVSIANGTIKLPSNVTCTNCTKEAYNLVEENHPNLITSGINNTIVNQCGSSFVDGVEPTTINQTADAAVSSASTDASGALGLSMNTALGIAVSSFVVLSSTVALLA</sequence>
<dbReference type="InParanoid" id="A0A165B8A9"/>
<feature type="non-terminal residue" evidence="1">
    <location>
        <position position="1"/>
    </location>
</feature>
<dbReference type="Proteomes" id="UP000076871">
    <property type="component" value="Unassembled WGS sequence"/>
</dbReference>
<evidence type="ECO:0000313" key="2">
    <source>
        <dbReference type="Proteomes" id="UP000076871"/>
    </source>
</evidence>
<protein>
    <submittedName>
        <fullName evidence="1">Uncharacterized protein</fullName>
    </submittedName>
</protein>